<sequence length="47" mass="5280">MIELTPLLNKKLGIPLYIQLYEYKKDIEEGSIPQGQCCPQSAICPSI</sequence>
<evidence type="ECO:0000313" key="1">
    <source>
        <dbReference type="EMBL" id="ASB86801.1"/>
    </source>
</evidence>
<accession>A0ABM6LCN4</accession>
<protein>
    <submittedName>
        <fullName evidence="1">Uncharacterized protein</fullName>
    </submittedName>
</protein>
<dbReference type="Proteomes" id="UP000196877">
    <property type="component" value="Chromosome"/>
</dbReference>
<organism evidence="1 2">
    <name type="scientific">Bacillus sonorensis</name>
    <dbReference type="NCBI Taxonomy" id="119858"/>
    <lineage>
        <taxon>Bacteria</taxon>
        <taxon>Bacillati</taxon>
        <taxon>Bacillota</taxon>
        <taxon>Bacilli</taxon>
        <taxon>Bacillales</taxon>
        <taxon>Bacillaceae</taxon>
        <taxon>Bacillus</taxon>
    </lineage>
</organism>
<reference evidence="1 2" key="1">
    <citation type="submission" date="2017-06" db="EMBL/GenBank/DDBJ databases">
        <title>Genome sequence of Bacillus sonorensis strain SRCM101395.</title>
        <authorList>
            <person name="Cho S.H."/>
        </authorList>
    </citation>
    <scope>NUCLEOTIDE SEQUENCE [LARGE SCALE GENOMIC DNA]</scope>
    <source>
        <strain evidence="1 2">SRCM101395</strain>
    </source>
</reference>
<proteinExistence type="predicted"/>
<name>A0ABM6LCN4_9BACI</name>
<dbReference type="RefSeq" id="WP_208620340.1">
    <property type="nucleotide sequence ID" value="NZ_CP021920.1"/>
</dbReference>
<evidence type="ECO:0000313" key="2">
    <source>
        <dbReference type="Proteomes" id="UP000196877"/>
    </source>
</evidence>
<keyword evidence="2" id="KW-1185">Reference proteome</keyword>
<gene>
    <name evidence="1" type="ORF">S101395_00246</name>
</gene>
<dbReference type="EMBL" id="CP021920">
    <property type="protein sequence ID" value="ASB86801.1"/>
    <property type="molecule type" value="Genomic_DNA"/>
</dbReference>